<dbReference type="RefSeq" id="WP_146387128.1">
    <property type="nucleotide sequence ID" value="NZ_VOHK01000003.1"/>
</dbReference>
<dbReference type="GO" id="GO:0016787">
    <property type="term" value="F:hydrolase activity"/>
    <property type="evidence" value="ECO:0007669"/>
    <property type="project" value="UniProtKB-KW"/>
</dbReference>
<dbReference type="AlphaFoldDB" id="A0A5C5U6I3"/>
<evidence type="ECO:0000256" key="1">
    <source>
        <dbReference type="ARBA" id="ARBA00022801"/>
    </source>
</evidence>
<dbReference type="OrthoDB" id="9805728at2"/>
<keyword evidence="5" id="KW-1185">Reference proteome</keyword>
<protein>
    <submittedName>
        <fullName evidence="4">MBL fold metallo-hydrolase</fullName>
    </submittedName>
</protein>
<dbReference type="EMBL" id="VOHK01000003">
    <property type="protein sequence ID" value="TWT21418.1"/>
    <property type="molecule type" value="Genomic_DNA"/>
</dbReference>
<evidence type="ECO:0000256" key="2">
    <source>
        <dbReference type="SAM" id="SignalP"/>
    </source>
</evidence>
<dbReference type="Gene3D" id="3.60.15.10">
    <property type="entry name" value="Ribonuclease Z/Hydroxyacylglutathione hydrolase-like"/>
    <property type="match status" value="1"/>
</dbReference>
<evidence type="ECO:0000313" key="5">
    <source>
        <dbReference type="Proteomes" id="UP000319980"/>
    </source>
</evidence>
<dbReference type="PANTHER" id="PTHR43546:SF9">
    <property type="entry name" value="L-ASCORBATE-6-PHOSPHATE LACTONASE ULAG-RELATED"/>
    <property type="match status" value="1"/>
</dbReference>
<comment type="caution">
    <text evidence="4">The sequence shown here is derived from an EMBL/GenBank/DDBJ whole genome shotgun (WGS) entry which is preliminary data.</text>
</comment>
<dbReference type="InterPro" id="IPR001279">
    <property type="entry name" value="Metallo-B-lactamas"/>
</dbReference>
<gene>
    <name evidence="4" type="ORF">FQY83_08735</name>
</gene>
<keyword evidence="1 4" id="KW-0378">Hydrolase</keyword>
<feature type="signal peptide" evidence="2">
    <location>
        <begin position="1"/>
        <end position="18"/>
    </location>
</feature>
<name>A0A5C5U6I3_9GAMM</name>
<accession>A0A5C5U6I3</accession>
<dbReference type="PROSITE" id="PS51257">
    <property type="entry name" value="PROKAR_LIPOPROTEIN"/>
    <property type="match status" value="1"/>
</dbReference>
<keyword evidence="2" id="KW-0732">Signal</keyword>
<evidence type="ECO:0000259" key="3">
    <source>
        <dbReference type="Pfam" id="PF12706"/>
    </source>
</evidence>
<dbReference type="Pfam" id="PF12706">
    <property type="entry name" value="Lactamase_B_2"/>
    <property type="match status" value="1"/>
</dbReference>
<evidence type="ECO:0000313" key="4">
    <source>
        <dbReference type="EMBL" id="TWT21418.1"/>
    </source>
</evidence>
<proteinExistence type="predicted"/>
<dbReference type="Proteomes" id="UP000319980">
    <property type="component" value="Unassembled WGS sequence"/>
</dbReference>
<dbReference type="InterPro" id="IPR036866">
    <property type="entry name" value="RibonucZ/Hydroxyglut_hydro"/>
</dbReference>
<dbReference type="PANTHER" id="PTHR43546">
    <property type="entry name" value="UPF0173 METAL-DEPENDENT HYDROLASE MJ1163-RELATED"/>
    <property type="match status" value="1"/>
</dbReference>
<organism evidence="4 5">
    <name type="scientific">Luteimonas marina</name>
    <dbReference type="NCBI Taxonomy" id="488485"/>
    <lineage>
        <taxon>Bacteria</taxon>
        <taxon>Pseudomonadati</taxon>
        <taxon>Pseudomonadota</taxon>
        <taxon>Gammaproteobacteria</taxon>
        <taxon>Lysobacterales</taxon>
        <taxon>Lysobacteraceae</taxon>
        <taxon>Luteimonas</taxon>
    </lineage>
</organism>
<reference evidence="4 5" key="1">
    <citation type="journal article" date="2008" name="Int. J. Syst. Evol. Microbiol.">
        <title>Luteimonas marina sp. nov., isolated from seawater.</title>
        <authorList>
            <person name="Baik K.S."/>
            <person name="Park S.C."/>
            <person name="Kim M.S."/>
            <person name="Kim E.M."/>
            <person name="Park C."/>
            <person name="Chun J."/>
            <person name="Seong C.N."/>
        </authorList>
    </citation>
    <scope>NUCLEOTIDE SEQUENCE [LARGE SCALE GENOMIC DNA]</scope>
    <source>
        <strain evidence="4 5">FR1330</strain>
    </source>
</reference>
<feature type="domain" description="Metallo-beta-lactamase" evidence="3">
    <location>
        <begin position="57"/>
        <end position="258"/>
    </location>
</feature>
<feature type="chain" id="PRO_5023032363" evidence="2">
    <location>
        <begin position="19"/>
        <end position="296"/>
    </location>
</feature>
<dbReference type="InterPro" id="IPR050114">
    <property type="entry name" value="UPF0173_UPF0282_UlaG_hydrolase"/>
</dbReference>
<dbReference type="SUPFAM" id="SSF56281">
    <property type="entry name" value="Metallo-hydrolase/oxidoreductase"/>
    <property type="match status" value="1"/>
</dbReference>
<sequence>MKTLTSLPFLTAAVLALAACSTAEPATDAPSPRGDAGVVGFQLIRNATLKLDYAGTTFLVDPMLAEEGAYPGFKGTHNSHLRNPLVGLPVPLDVVLDADAVVVTHTHLDHWDDAARQQLPKSMPIFVQDERDAATVRKDGFTDVRVLGSDTSFNGTRLTRIGGQHGTDGHLGKLAPVLGTVSGVVFERPGHETVYIAGDTIWRPEVEAAIRQHRPDVIVLNTGYARIPGFEGSIIMGKEDLARARRMAPDAVLIGVHMEAVNHATQSRPEVGRYITEANLDATRTLIPADGESYLF</sequence>